<accession>A0A4Y7J562</accession>
<protein>
    <submittedName>
        <fullName evidence="3">Uncharacterized protein</fullName>
    </submittedName>
</protein>
<keyword evidence="4" id="KW-1185">Reference proteome</keyword>
<sequence length="243" mass="26190">METESSDDISSGCPSPFTDLGDAQVPLGREAVRGNDFSSTVFVDDNLTSKDNASPAHDSILSPGHIEPTCDNGEKVIQPPFPTESLLDCNLFSARGMMGSGSTNPCPENENVRVCRAASILQSDTGISRPVLASPSLVQPINEPDCGTLLKTMTAHYDQFLKSGTQLNDAQKQLALGGGADVGMRREIARLESKNTKLSAALRVLTEELAGVRQELADTKSRELQLQLSLEEIRVVLPDSWEY</sequence>
<keyword evidence="1" id="KW-0175">Coiled coil</keyword>
<dbReference type="AlphaFoldDB" id="A0A4Y7J562"/>
<organism evidence="3 4">
    <name type="scientific">Papaver somniferum</name>
    <name type="common">Opium poppy</name>
    <dbReference type="NCBI Taxonomy" id="3469"/>
    <lineage>
        <taxon>Eukaryota</taxon>
        <taxon>Viridiplantae</taxon>
        <taxon>Streptophyta</taxon>
        <taxon>Embryophyta</taxon>
        <taxon>Tracheophyta</taxon>
        <taxon>Spermatophyta</taxon>
        <taxon>Magnoliopsida</taxon>
        <taxon>Ranunculales</taxon>
        <taxon>Papaveraceae</taxon>
        <taxon>Papaveroideae</taxon>
        <taxon>Papaver</taxon>
    </lineage>
</organism>
<gene>
    <name evidence="3" type="ORF">C5167_013943</name>
</gene>
<evidence type="ECO:0000313" key="4">
    <source>
        <dbReference type="Proteomes" id="UP000316621"/>
    </source>
</evidence>
<proteinExistence type="predicted"/>
<evidence type="ECO:0000256" key="1">
    <source>
        <dbReference type="SAM" id="Coils"/>
    </source>
</evidence>
<dbReference type="EMBL" id="CM010717">
    <property type="protein sequence ID" value="RZC55081.1"/>
    <property type="molecule type" value="Genomic_DNA"/>
</dbReference>
<feature type="region of interest" description="Disordered" evidence="2">
    <location>
        <begin position="49"/>
        <end position="74"/>
    </location>
</feature>
<dbReference type="Proteomes" id="UP000316621">
    <property type="component" value="Chromosome 3"/>
</dbReference>
<dbReference type="Gramene" id="RZC55081">
    <property type="protein sequence ID" value="RZC55081"/>
    <property type="gene ID" value="C5167_013943"/>
</dbReference>
<feature type="region of interest" description="Disordered" evidence="2">
    <location>
        <begin position="1"/>
        <end position="23"/>
    </location>
</feature>
<evidence type="ECO:0000256" key="2">
    <source>
        <dbReference type="SAM" id="MobiDB-lite"/>
    </source>
</evidence>
<reference evidence="3 4" key="1">
    <citation type="journal article" date="2018" name="Science">
        <title>The opium poppy genome and morphinan production.</title>
        <authorList>
            <person name="Guo L."/>
            <person name="Winzer T."/>
            <person name="Yang X."/>
            <person name="Li Y."/>
            <person name="Ning Z."/>
            <person name="He Z."/>
            <person name="Teodor R."/>
            <person name="Lu Y."/>
            <person name="Bowser T.A."/>
            <person name="Graham I.A."/>
            <person name="Ye K."/>
        </authorList>
    </citation>
    <scope>NUCLEOTIDE SEQUENCE [LARGE SCALE GENOMIC DNA]</scope>
    <source>
        <strain evidence="4">cv. HN1</strain>
        <tissue evidence="3">Leaves</tissue>
    </source>
</reference>
<evidence type="ECO:0000313" key="3">
    <source>
        <dbReference type="EMBL" id="RZC55081.1"/>
    </source>
</evidence>
<name>A0A4Y7J562_PAPSO</name>
<feature type="coiled-coil region" evidence="1">
    <location>
        <begin position="188"/>
        <end position="222"/>
    </location>
</feature>
<dbReference type="OrthoDB" id="1924087at2759"/>